<feature type="transmembrane region" description="Helical" evidence="8">
    <location>
        <begin position="160"/>
        <end position="178"/>
    </location>
</feature>
<dbReference type="EMBL" id="JPME01000027">
    <property type="protein sequence ID" value="KEZ88027.1"/>
    <property type="molecule type" value="Genomic_DNA"/>
</dbReference>
<gene>
    <name evidence="9" type="ORF">IO98_19530</name>
</gene>
<proteinExistence type="inferred from homology"/>
<feature type="transmembrane region" description="Helical" evidence="8">
    <location>
        <begin position="62"/>
        <end position="88"/>
    </location>
</feature>
<feature type="transmembrane region" description="Helical" evidence="8">
    <location>
        <begin position="222"/>
        <end position="241"/>
    </location>
</feature>
<evidence type="ECO:0000313" key="10">
    <source>
        <dbReference type="Proteomes" id="UP000028525"/>
    </source>
</evidence>
<evidence type="ECO:0000313" key="9">
    <source>
        <dbReference type="EMBL" id="KEZ88027.1"/>
    </source>
</evidence>
<evidence type="ECO:0000256" key="1">
    <source>
        <dbReference type="ARBA" id="ARBA00004651"/>
    </source>
</evidence>
<feature type="transmembrane region" description="Helical" evidence="8">
    <location>
        <begin position="248"/>
        <end position="271"/>
    </location>
</feature>
<dbReference type="PANTHER" id="PTHR36838:SF1">
    <property type="entry name" value="SLR1864 PROTEIN"/>
    <property type="match status" value="1"/>
</dbReference>
<feature type="transmembrane region" description="Helical" evidence="8">
    <location>
        <begin position="125"/>
        <end position="148"/>
    </location>
</feature>
<feature type="transmembrane region" description="Helical" evidence="8">
    <location>
        <begin position="190"/>
        <end position="210"/>
    </location>
</feature>
<keyword evidence="7 8" id="KW-0472">Membrane</keyword>
<evidence type="ECO:0000256" key="7">
    <source>
        <dbReference type="ARBA" id="ARBA00023136"/>
    </source>
</evidence>
<dbReference type="PANTHER" id="PTHR36838">
    <property type="entry name" value="AUXIN EFFLUX CARRIER FAMILY PROTEIN"/>
    <property type="match status" value="1"/>
</dbReference>
<keyword evidence="10" id="KW-1185">Reference proteome</keyword>
<comment type="caution">
    <text evidence="9">The sequence shown here is derived from an EMBL/GenBank/DDBJ whole genome shotgun (WGS) entry which is preliminary data.</text>
</comment>
<comment type="subcellular location">
    <subcellularLocation>
        <location evidence="1">Cell membrane</location>
        <topology evidence="1">Multi-pass membrane protein</topology>
    </subcellularLocation>
</comment>
<evidence type="ECO:0000256" key="3">
    <source>
        <dbReference type="ARBA" id="ARBA00022448"/>
    </source>
</evidence>
<feature type="transmembrane region" description="Helical" evidence="8">
    <location>
        <begin position="277"/>
        <end position="301"/>
    </location>
</feature>
<dbReference type="InterPro" id="IPR004776">
    <property type="entry name" value="Mem_transp_PIN-like"/>
</dbReference>
<keyword evidence="6 8" id="KW-1133">Transmembrane helix</keyword>
<protein>
    <submittedName>
        <fullName evidence="9">Autotransporter</fullName>
    </submittedName>
</protein>
<feature type="transmembrane region" description="Helical" evidence="8">
    <location>
        <begin position="6"/>
        <end position="23"/>
    </location>
</feature>
<reference evidence="9 10" key="1">
    <citation type="submission" date="2014-07" db="EMBL/GenBank/DDBJ databases">
        <title>Draft genome of Clostridium celerecrescens 152B isolated from sediments associated with methane hydrate from Krishna Godavari basin.</title>
        <authorList>
            <person name="Honkalas V.S."/>
            <person name="Dabir A.P."/>
            <person name="Arora P."/>
            <person name="Dhakephalkar P.K."/>
        </authorList>
    </citation>
    <scope>NUCLEOTIDE SEQUENCE [LARGE SCALE GENOMIC DNA]</scope>
    <source>
        <strain evidence="9 10">152B</strain>
    </source>
</reference>
<keyword evidence="5 8" id="KW-0812">Transmembrane</keyword>
<dbReference type="RefSeq" id="WP_038283885.1">
    <property type="nucleotide sequence ID" value="NZ_JPME01000027.1"/>
</dbReference>
<sequence>MDYSRLLNLQGMLFLLVAAGVVLRKKGILPEGAKAILTDLVIYLILPCNIINSFFIEFNLEILKGFAVILTIASLIQIGCLMFAKVFYNREPESRKKVLQYGTVCSNAGFMGNPIAEGVYGAEGLMYASIFLIPQRIVMWSAGVSYFTESPDRKTVVKKVLTHPCIIAVYIGLVLMITRLPLPAFLQNTIRSVGSCTTTVSMVLIGAILAEVEPGSILDWGIVKYAAIRLFLLPLLVYVSCRAFHVKPLLAGVSVLLTGMPAGSTTAILASKYDGDYIFATKCVVVTTLLSLVTIPLWCMVL</sequence>
<evidence type="ECO:0000256" key="4">
    <source>
        <dbReference type="ARBA" id="ARBA00022475"/>
    </source>
</evidence>
<keyword evidence="3" id="KW-0813">Transport</keyword>
<evidence type="ECO:0000256" key="5">
    <source>
        <dbReference type="ARBA" id="ARBA00022692"/>
    </source>
</evidence>
<evidence type="ECO:0000256" key="6">
    <source>
        <dbReference type="ARBA" id="ARBA00022989"/>
    </source>
</evidence>
<evidence type="ECO:0000256" key="2">
    <source>
        <dbReference type="ARBA" id="ARBA00010145"/>
    </source>
</evidence>
<dbReference type="AlphaFoldDB" id="A0A084JGE3"/>
<dbReference type="STRING" id="29354.IO98_19530"/>
<dbReference type="OrthoDB" id="9798064at2"/>
<keyword evidence="4" id="KW-1003">Cell membrane</keyword>
<comment type="similarity">
    <text evidence="2">Belongs to the auxin efflux carrier (TC 2.A.69) family.</text>
</comment>
<dbReference type="Pfam" id="PF03547">
    <property type="entry name" value="Mem_trans"/>
    <property type="match status" value="2"/>
</dbReference>
<feature type="transmembrane region" description="Helical" evidence="8">
    <location>
        <begin position="35"/>
        <end position="56"/>
    </location>
</feature>
<organism evidence="9 10">
    <name type="scientific">Lacrimispora celerecrescens</name>
    <dbReference type="NCBI Taxonomy" id="29354"/>
    <lineage>
        <taxon>Bacteria</taxon>
        <taxon>Bacillati</taxon>
        <taxon>Bacillota</taxon>
        <taxon>Clostridia</taxon>
        <taxon>Lachnospirales</taxon>
        <taxon>Lachnospiraceae</taxon>
        <taxon>Lacrimispora</taxon>
    </lineage>
</organism>
<dbReference type="Proteomes" id="UP000028525">
    <property type="component" value="Unassembled WGS sequence"/>
</dbReference>
<dbReference type="GO" id="GO:0005886">
    <property type="term" value="C:plasma membrane"/>
    <property type="evidence" value="ECO:0007669"/>
    <property type="project" value="UniProtKB-SubCell"/>
</dbReference>
<evidence type="ECO:0000256" key="8">
    <source>
        <dbReference type="SAM" id="Phobius"/>
    </source>
</evidence>
<dbReference type="Gene3D" id="1.20.1530.20">
    <property type="match status" value="1"/>
</dbReference>
<accession>A0A084JGE3</accession>
<dbReference type="GO" id="GO:0055085">
    <property type="term" value="P:transmembrane transport"/>
    <property type="evidence" value="ECO:0007669"/>
    <property type="project" value="InterPro"/>
</dbReference>
<dbReference type="InterPro" id="IPR038770">
    <property type="entry name" value="Na+/solute_symporter_sf"/>
</dbReference>
<name>A0A084JGE3_9FIRM</name>